<sequence length="105" mass="12173">MQLLKIIPRITYKMIVEESGFLHVLENKAHVMADRGFKHIDELLMPKSNMLIRPPSVSIKNKNSKQDVKHSKRIASLRIHIERVISRIREYAVLEPHACVHSSLL</sequence>
<dbReference type="Pfam" id="PF13359">
    <property type="entry name" value="DDE_Tnp_4"/>
    <property type="match status" value="1"/>
</dbReference>
<dbReference type="PANTHER" id="PTHR23080">
    <property type="entry name" value="THAP DOMAIN PROTEIN"/>
    <property type="match status" value="1"/>
</dbReference>
<evidence type="ECO:0000256" key="1">
    <source>
        <dbReference type="ARBA" id="ARBA00001968"/>
    </source>
</evidence>
<evidence type="ECO:0000313" key="4">
    <source>
        <dbReference type="EMBL" id="CAH1976403.1"/>
    </source>
</evidence>
<keyword evidence="2" id="KW-0479">Metal-binding</keyword>
<comment type="caution">
    <text evidence="4">The sequence shown here is derived from an EMBL/GenBank/DDBJ whole genome shotgun (WGS) entry which is preliminary data.</text>
</comment>
<proteinExistence type="predicted"/>
<dbReference type="AlphaFoldDB" id="A0A9P0KKS1"/>
<dbReference type="InterPro" id="IPR027806">
    <property type="entry name" value="HARBI1_dom"/>
</dbReference>
<reference evidence="4" key="1">
    <citation type="submission" date="2022-03" db="EMBL/GenBank/DDBJ databases">
        <authorList>
            <person name="Sayadi A."/>
        </authorList>
    </citation>
    <scope>NUCLEOTIDE SEQUENCE</scope>
</reference>
<evidence type="ECO:0000256" key="2">
    <source>
        <dbReference type="ARBA" id="ARBA00022723"/>
    </source>
</evidence>
<protein>
    <recommendedName>
        <fullName evidence="3">DDE Tnp4 domain-containing protein</fullName>
    </recommendedName>
</protein>
<dbReference type="OrthoDB" id="7467139at2759"/>
<evidence type="ECO:0000259" key="3">
    <source>
        <dbReference type="Pfam" id="PF13359"/>
    </source>
</evidence>
<dbReference type="Proteomes" id="UP001152888">
    <property type="component" value="Unassembled WGS sequence"/>
</dbReference>
<keyword evidence="5" id="KW-1185">Reference proteome</keyword>
<dbReference type="EMBL" id="CAKOFQ010006847">
    <property type="protein sequence ID" value="CAH1976403.1"/>
    <property type="molecule type" value="Genomic_DNA"/>
</dbReference>
<name>A0A9P0KKS1_ACAOB</name>
<gene>
    <name evidence="4" type="ORF">ACAOBT_LOCUS12126</name>
</gene>
<evidence type="ECO:0000313" key="5">
    <source>
        <dbReference type="Proteomes" id="UP001152888"/>
    </source>
</evidence>
<feature type="domain" description="DDE Tnp4" evidence="3">
    <location>
        <begin position="13"/>
        <end position="98"/>
    </location>
</feature>
<accession>A0A9P0KKS1</accession>
<organism evidence="4 5">
    <name type="scientific">Acanthoscelides obtectus</name>
    <name type="common">Bean weevil</name>
    <name type="synonym">Bruchus obtectus</name>
    <dbReference type="NCBI Taxonomy" id="200917"/>
    <lineage>
        <taxon>Eukaryota</taxon>
        <taxon>Metazoa</taxon>
        <taxon>Ecdysozoa</taxon>
        <taxon>Arthropoda</taxon>
        <taxon>Hexapoda</taxon>
        <taxon>Insecta</taxon>
        <taxon>Pterygota</taxon>
        <taxon>Neoptera</taxon>
        <taxon>Endopterygota</taxon>
        <taxon>Coleoptera</taxon>
        <taxon>Polyphaga</taxon>
        <taxon>Cucujiformia</taxon>
        <taxon>Chrysomeloidea</taxon>
        <taxon>Chrysomelidae</taxon>
        <taxon>Bruchinae</taxon>
        <taxon>Bruchini</taxon>
        <taxon>Acanthoscelides</taxon>
    </lineage>
</organism>
<dbReference type="GO" id="GO:0046872">
    <property type="term" value="F:metal ion binding"/>
    <property type="evidence" value="ECO:0007669"/>
    <property type="project" value="UniProtKB-KW"/>
</dbReference>
<comment type="cofactor">
    <cofactor evidence="1">
        <name>a divalent metal cation</name>
        <dbReference type="ChEBI" id="CHEBI:60240"/>
    </cofactor>
</comment>